<feature type="transmembrane region" description="Helical" evidence="1">
    <location>
        <begin position="24"/>
        <end position="42"/>
    </location>
</feature>
<dbReference type="InterPro" id="IPR036890">
    <property type="entry name" value="HATPase_C_sf"/>
</dbReference>
<keyword evidence="1" id="KW-0812">Transmembrane</keyword>
<name>A0A6J6NTG4_9ZZZZ</name>
<feature type="transmembrane region" description="Helical" evidence="1">
    <location>
        <begin position="412"/>
        <end position="432"/>
    </location>
</feature>
<feature type="transmembrane region" description="Helical" evidence="1">
    <location>
        <begin position="127"/>
        <end position="149"/>
    </location>
</feature>
<feature type="transmembrane region" description="Helical" evidence="1">
    <location>
        <begin position="521"/>
        <end position="543"/>
    </location>
</feature>
<gene>
    <name evidence="2" type="ORF">UFOPK2342_01714</name>
</gene>
<reference evidence="2" key="1">
    <citation type="submission" date="2020-05" db="EMBL/GenBank/DDBJ databases">
        <authorList>
            <person name="Chiriac C."/>
            <person name="Salcher M."/>
            <person name="Ghai R."/>
            <person name="Kavagutti S V."/>
        </authorList>
    </citation>
    <scope>NUCLEOTIDE SEQUENCE</scope>
</reference>
<feature type="transmembrane region" description="Helical" evidence="1">
    <location>
        <begin position="463"/>
        <end position="482"/>
    </location>
</feature>
<protein>
    <submittedName>
        <fullName evidence="2">Unannotated protein</fullName>
    </submittedName>
</protein>
<keyword evidence="1" id="KW-0472">Membrane</keyword>
<feature type="transmembrane region" description="Helical" evidence="1">
    <location>
        <begin position="494"/>
        <end position="514"/>
    </location>
</feature>
<feature type="transmembrane region" description="Helical" evidence="1">
    <location>
        <begin position="438"/>
        <end position="456"/>
    </location>
</feature>
<evidence type="ECO:0000313" key="2">
    <source>
        <dbReference type="EMBL" id="CAB4689959.1"/>
    </source>
</evidence>
<feature type="transmembrane region" description="Helical" evidence="1">
    <location>
        <begin position="76"/>
        <end position="96"/>
    </location>
</feature>
<dbReference type="SUPFAM" id="SSF55874">
    <property type="entry name" value="ATPase domain of HSP90 chaperone/DNA topoisomerase II/histidine kinase"/>
    <property type="match status" value="1"/>
</dbReference>
<dbReference type="EMBL" id="CAEZXB010000062">
    <property type="protein sequence ID" value="CAB4689959.1"/>
    <property type="molecule type" value="Genomic_DNA"/>
</dbReference>
<evidence type="ECO:0000256" key="1">
    <source>
        <dbReference type="SAM" id="Phobius"/>
    </source>
</evidence>
<feature type="transmembrane region" description="Helical" evidence="1">
    <location>
        <begin position="49"/>
        <end position="70"/>
    </location>
</feature>
<dbReference type="AlphaFoldDB" id="A0A6J6NTG4"/>
<sequence>MSNRLFGFIPVRGELDRMERANQIFFHVYTTLTFLVPCWLVTFSGERNIWLKIIWQLTFFLLVCTIPFLGKHSLRIILWAIPTTALLISALAVLIIRPSQGNRDLPLTLITLSVVLYTSSTFRGLRAYIWIGIALLSELVLLQFGGQWFAARGGIVHTIPVAVIFHATVGVLVSVALNRSRKQAGTLDNALAELVSVKSSMDDSLQRESDRRDRMQRIHGDVLNTLIGLANWSGEVSAQLAERCKSAISLSSDVAPPLGGSLRKLLDECLRKLDTRDFKIRLSATEDLVLPQASILAVRSIVEECISNSVRHSQGTLISIGWRVTHGNQVEIWLEDDGVGIPEIISPRLGWSEIILPAVQRLGGTSATQNLAGSGVRFSFNFTYSVVVGMETSSIDLLRNTFREQDTFQDHALSWASQWTAYILLILTPVYLWSEANWRTPAIIAGALFLYMTALLRAPKLHTFSTNLGAMLIACGLLLAAAKGIPGCSSAPSLQWFANIAGTIFLAGVYRFGFRAIFMQFPLFVITALYVGSQLSSICIQVISVPLYGAGIYGIAAASHSVANVRRRRVGEEALSQFNEITTLEERRLEQRVRDEDRWEDILKETNSIFSKVVEGQNLDSQLRRDASLQDARLRAHLQIEAMNQPRLFGVTGRLIDRITDQGLVPTLQVGVFSDEDIDVAEQDFVGPQEVVALLTKDLEKFIDRAALLIERHLGDIFFARISGETRVNLDSEFSLGAWTYKSTSMTEGFGSIEITVAPKIPKLHPDALKFAE</sequence>
<proteinExistence type="predicted"/>
<organism evidence="2">
    <name type="scientific">freshwater metagenome</name>
    <dbReference type="NCBI Taxonomy" id="449393"/>
    <lineage>
        <taxon>unclassified sequences</taxon>
        <taxon>metagenomes</taxon>
        <taxon>ecological metagenomes</taxon>
    </lineage>
</organism>
<accession>A0A6J6NTG4</accession>
<keyword evidence="1" id="KW-1133">Transmembrane helix</keyword>
<feature type="transmembrane region" description="Helical" evidence="1">
    <location>
        <begin position="155"/>
        <end position="177"/>
    </location>
</feature>
<dbReference type="Gene3D" id="3.30.565.10">
    <property type="entry name" value="Histidine kinase-like ATPase, C-terminal domain"/>
    <property type="match status" value="1"/>
</dbReference>